<dbReference type="AlphaFoldDB" id="A0A1T2X088"/>
<evidence type="ECO:0000259" key="1">
    <source>
        <dbReference type="PROSITE" id="PS51186"/>
    </source>
</evidence>
<dbReference type="GO" id="GO:0030649">
    <property type="term" value="P:aminoglycoside antibiotic catabolic process"/>
    <property type="evidence" value="ECO:0007669"/>
    <property type="project" value="TreeGrafter"/>
</dbReference>
<evidence type="ECO:0000313" key="2">
    <source>
        <dbReference type="EMBL" id="OPA73013.1"/>
    </source>
</evidence>
<reference evidence="2 3" key="1">
    <citation type="submission" date="2017-01" db="EMBL/GenBank/DDBJ databases">
        <title>Genome analysis of Paenibacillus selenitrireducens ES3-24.</title>
        <authorList>
            <person name="Xu D."/>
            <person name="Yao R."/>
            <person name="Zheng S."/>
        </authorList>
    </citation>
    <scope>NUCLEOTIDE SEQUENCE [LARGE SCALE GENOMIC DNA]</scope>
    <source>
        <strain evidence="2 3">ES3-24</strain>
    </source>
</reference>
<dbReference type="Gene3D" id="3.40.630.30">
    <property type="match status" value="2"/>
</dbReference>
<dbReference type="PANTHER" id="PTHR37817">
    <property type="entry name" value="N-ACETYLTRANSFERASE EIS"/>
    <property type="match status" value="1"/>
</dbReference>
<comment type="caution">
    <text evidence="2">The sequence shown here is derived from an EMBL/GenBank/DDBJ whole genome shotgun (WGS) entry which is preliminary data.</text>
</comment>
<dbReference type="RefSeq" id="WP_078503089.1">
    <property type="nucleotide sequence ID" value="NZ_MSZX01000024.1"/>
</dbReference>
<feature type="domain" description="N-acetyltransferase" evidence="1">
    <location>
        <begin position="2"/>
        <end position="156"/>
    </location>
</feature>
<dbReference type="EMBL" id="MSZX01000024">
    <property type="protein sequence ID" value="OPA73013.1"/>
    <property type="molecule type" value="Genomic_DNA"/>
</dbReference>
<dbReference type="Proteomes" id="UP000190188">
    <property type="component" value="Unassembled WGS sequence"/>
</dbReference>
<name>A0A1T2X088_9BACL</name>
<proteinExistence type="predicted"/>
<dbReference type="GO" id="GO:0034069">
    <property type="term" value="F:aminoglycoside N-acetyltransferase activity"/>
    <property type="evidence" value="ECO:0007669"/>
    <property type="project" value="TreeGrafter"/>
</dbReference>
<dbReference type="InterPro" id="IPR051554">
    <property type="entry name" value="Acetyltransferase_Eis"/>
</dbReference>
<dbReference type="PROSITE" id="PS51186">
    <property type="entry name" value="GNAT"/>
    <property type="match status" value="1"/>
</dbReference>
<gene>
    <name evidence="2" type="ORF">BVG16_31150</name>
</gene>
<dbReference type="InterPro" id="IPR041380">
    <property type="entry name" value="Acetyltransf_17"/>
</dbReference>
<keyword evidence="3" id="KW-1185">Reference proteome</keyword>
<dbReference type="InterPro" id="IPR036527">
    <property type="entry name" value="SCP2_sterol-bd_dom_sf"/>
</dbReference>
<accession>A0A1T2X088</accession>
<dbReference type="PANTHER" id="PTHR37817:SF1">
    <property type="entry name" value="N-ACETYLTRANSFERASE EIS"/>
    <property type="match status" value="1"/>
</dbReference>
<evidence type="ECO:0000313" key="3">
    <source>
        <dbReference type="Proteomes" id="UP000190188"/>
    </source>
</evidence>
<organism evidence="2 3">
    <name type="scientific">Paenibacillus selenitireducens</name>
    <dbReference type="NCBI Taxonomy" id="1324314"/>
    <lineage>
        <taxon>Bacteria</taxon>
        <taxon>Bacillati</taxon>
        <taxon>Bacillota</taxon>
        <taxon>Bacilli</taxon>
        <taxon>Bacillales</taxon>
        <taxon>Paenibacillaceae</taxon>
        <taxon>Paenibacillus</taxon>
    </lineage>
</organism>
<dbReference type="CDD" id="cd04301">
    <property type="entry name" value="NAT_SF"/>
    <property type="match status" value="1"/>
</dbReference>
<dbReference type="SUPFAM" id="SSF55718">
    <property type="entry name" value="SCP-like"/>
    <property type="match status" value="1"/>
</dbReference>
<protein>
    <recommendedName>
        <fullName evidence="1">N-acetyltransferase domain-containing protein</fullName>
    </recommendedName>
</protein>
<dbReference type="OrthoDB" id="2379505at2"/>
<sequence>MNIVRKLTIEDVDAFTEISCNSYPWIGYQEDDVNRLKSWIENSIEQFPQQDLFGAYRDKQLLGGICLYDFKMNVTSTIMSVGGIGSVAVDLLHKKEGIAKELIQFSFQRYKESGVPLVTLYPFDAGFYKKMGFGYGSQINQYRVKTVGFPRGDSKQHIEFLHNEDRNEVLNCYNSFFERTNGLTEKLDKGLGDLFDFSENRIVGYRKDGKILGYLAFSFHTHYQYKNDLVIKELVYETPDVLLEFCTFLHTQFDQVERVIIETQDEYFHFLLSDPSRGTYDSFLSKYLETSTIGMGIMYRVVDIKTLFDKLVNRNFGNQNCKMKISIVDTFFESNNGSTIIHFVNGFPTITENTDYDVEISMDVAEFSSLIMGAVDFKTLIRLGLARLSDNTYFESVQNVFRTEQKPMCLLQF</sequence>
<dbReference type="Pfam" id="PF13527">
    <property type="entry name" value="Acetyltransf_9"/>
    <property type="match status" value="1"/>
</dbReference>
<dbReference type="STRING" id="1324314.BVG16_31150"/>
<dbReference type="InterPro" id="IPR000182">
    <property type="entry name" value="GNAT_dom"/>
</dbReference>
<dbReference type="SUPFAM" id="SSF55729">
    <property type="entry name" value="Acyl-CoA N-acyltransferases (Nat)"/>
    <property type="match status" value="1"/>
</dbReference>
<dbReference type="InterPro" id="IPR016181">
    <property type="entry name" value="Acyl_CoA_acyltransferase"/>
</dbReference>
<dbReference type="Gene3D" id="3.30.1050.10">
    <property type="entry name" value="SCP2 sterol-binding domain"/>
    <property type="match status" value="1"/>
</dbReference>
<dbReference type="Pfam" id="PF17668">
    <property type="entry name" value="Acetyltransf_17"/>
    <property type="match status" value="1"/>
</dbReference>
<dbReference type="Pfam" id="PF13530">
    <property type="entry name" value="SCP2_2"/>
    <property type="match status" value="1"/>
</dbReference>
<dbReference type="InterPro" id="IPR025559">
    <property type="entry name" value="Eis_dom"/>
</dbReference>